<dbReference type="EC" id="3.1.4.-" evidence="2"/>
<proteinExistence type="inferred from homology"/>
<dbReference type="Proteomes" id="UP000325645">
    <property type="component" value="Unassembled WGS sequence"/>
</dbReference>
<dbReference type="GO" id="GO:0046872">
    <property type="term" value="F:metal ion binding"/>
    <property type="evidence" value="ECO:0007669"/>
    <property type="project" value="UniProtKB-KW"/>
</dbReference>
<dbReference type="EMBL" id="CABVJH010000003">
    <property type="protein sequence ID" value="VVQ30201.1"/>
    <property type="molecule type" value="Genomic_DNA"/>
</dbReference>
<evidence type="ECO:0000256" key="1">
    <source>
        <dbReference type="ARBA" id="ARBA00008950"/>
    </source>
</evidence>
<keyword evidence="2" id="KW-0479">Metal-binding</keyword>
<evidence type="ECO:0000256" key="2">
    <source>
        <dbReference type="RuleBase" id="RU362039"/>
    </source>
</evidence>
<dbReference type="AlphaFoldDB" id="A0A5E7W5M5"/>
<comment type="cofactor">
    <cofactor evidence="2">
        <name>a divalent metal cation</name>
        <dbReference type="ChEBI" id="CHEBI:60240"/>
    </cofactor>
</comment>
<evidence type="ECO:0000259" key="3">
    <source>
        <dbReference type="Pfam" id="PF12850"/>
    </source>
</evidence>
<organism evidence="4 5">
    <name type="scientific">Pseudomonas fluorescens</name>
    <dbReference type="NCBI Taxonomy" id="294"/>
    <lineage>
        <taxon>Bacteria</taxon>
        <taxon>Pseudomonadati</taxon>
        <taxon>Pseudomonadota</taxon>
        <taxon>Gammaproteobacteria</taxon>
        <taxon>Pseudomonadales</taxon>
        <taxon>Pseudomonadaceae</taxon>
        <taxon>Pseudomonas</taxon>
    </lineage>
</organism>
<gene>
    <name evidence="4" type="ORF">PS943_01713</name>
</gene>
<evidence type="ECO:0000313" key="4">
    <source>
        <dbReference type="EMBL" id="VVQ30201.1"/>
    </source>
</evidence>
<name>A0A5E7W5M5_PSEFL</name>
<sequence length="161" mass="17688">MLEPGLERCMKVGVISDSHGLLRAEALAALQGCERIIHAGDIGKPEILDQLASIALLHAVRGNNDLDAPWAENLPDCLCFDLNGWQVYLVHDSADVPAVLDAGIRLVITGHSHKPRIEWRGEQLYLNPGSAGRRRFKLPVTLALLEVFETSIEPRLVSLVE</sequence>
<feature type="domain" description="Calcineurin-like phosphoesterase" evidence="3">
    <location>
        <begin position="10"/>
        <end position="147"/>
    </location>
</feature>
<dbReference type="InterPro" id="IPR024654">
    <property type="entry name" value="Calcineurin-like_PHP_lpxH"/>
</dbReference>
<protein>
    <recommendedName>
        <fullName evidence="2">Phosphoesterase</fullName>
        <ecNumber evidence="2">3.1.4.-</ecNumber>
    </recommendedName>
</protein>
<evidence type="ECO:0000313" key="5">
    <source>
        <dbReference type="Proteomes" id="UP000325645"/>
    </source>
</evidence>
<dbReference type="SUPFAM" id="SSF56300">
    <property type="entry name" value="Metallo-dependent phosphatases"/>
    <property type="match status" value="1"/>
</dbReference>
<dbReference type="Pfam" id="PF12850">
    <property type="entry name" value="Metallophos_2"/>
    <property type="match status" value="1"/>
</dbReference>
<dbReference type="GO" id="GO:0016787">
    <property type="term" value="F:hydrolase activity"/>
    <property type="evidence" value="ECO:0007669"/>
    <property type="project" value="UniProtKB-UniRule"/>
</dbReference>
<accession>A0A5E7W5M5</accession>
<dbReference type="PANTHER" id="PTHR11124">
    <property type="entry name" value="VACUOLAR SORTING PROTEIN VPS29"/>
    <property type="match status" value="1"/>
</dbReference>
<dbReference type="Gene3D" id="3.60.21.10">
    <property type="match status" value="1"/>
</dbReference>
<dbReference type="NCBIfam" id="TIGR00040">
    <property type="entry name" value="yfcE"/>
    <property type="match status" value="1"/>
</dbReference>
<reference evidence="4 5" key="1">
    <citation type="submission" date="2019-09" db="EMBL/GenBank/DDBJ databases">
        <authorList>
            <person name="Chandra G."/>
            <person name="Truman W A."/>
        </authorList>
    </citation>
    <scope>NUCLEOTIDE SEQUENCE [LARGE SCALE GENOMIC DNA]</scope>
    <source>
        <strain evidence="4">PS943</strain>
    </source>
</reference>
<dbReference type="InterPro" id="IPR000979">
    <property type="entry name" value="Phosphodiesterase_MJ0936/Vps29"/>
</dbReference>
<dbReference type="InterPro" id="IPR029052">
    <property type="entry name" value="Metallo-depent_PP-like"/>
</dbReference>
<comment type="similarity">
    <text evidence="1 2">Belongs to the metallophosphoesterase superfamily. YfcE family.</text>
</comment>